<dbReference type="SMART" id="SM01343">
    <property type="entry name" value="FATC"/>
    <property type="match status" value="1"/>
</dbReference>
<dbReference type="Pfam" id="PF23593">
    <property type="entry name" value="HEAT_ATR"/>
    <property type="match status" value="1"/>
</dbReference>
<evidence type="ECO:0000256" key="9">
    <source>
        <dbReference type="ARBA" id="ARBA00048679"/>
    </source>
</evidence>
<dbReference type="GO" id="GO:0016242">
    <property type="term" value="P:negative regulation of macroautophagy"/>
    <property type="evidence" value="ECO:0007669"/>
    <property type="project" value="TreeGrafter"/>
</dbReference>
<dbReference type="GO" id="GO:0031932">
    <property type="term" value="C:TORC2 complex"/>
    <property type="evidence" value="ECO:0007669"/>
    <property type="project" value="TreeGrafter"/>
</dbReference>
<dbReference type="SUPFAM" id="SSF48371">
    <property type="entry name" value="ARM repeat"/>
    <property type="match status" value="1"/>
</dbReference>
<comment type="similarity">
    <text evidence="1 10">Belongs to the PI3/PI4-kinase family.</text>
</comment>
<dbReference type="InterPro" id="IPR011009">
    <property type="entry name" value="Kinase-like_dom_sf"/>
</dbReference>
<dbReference type="PROSITE" id="PS00916">
    <property type="entry name" value="PI3_4_KINASE_2"/>
    <property type="match status" value="1"/>
</dbReference>
<dbReference type="FunFam" id="3.30.1010.10:FF:000006">
    <property type="entry name" value="Serine/threonine-protein kinase TOR"/>
    <property type="match status" value="1"/>
</dbReference>
<evidence type="ECO:0000313" key="15">
    <source>
        <dbReference type="EMBL" id="KZV98444.1"/>
    </source>
</evidence>
<feature type="domain" description="PI3K/PI4K catalytic" evidence="12">
    <location>
        <begin position="2024"/>
        <end position="2346"/>
    </location>
</feature>
<dbReference type="GO" id="GO:0106310">
    <property type="term" value="F:protein serine kinase activity"/>
    <property type="evidence" value="ECO:0007669"/>
    <property type="project" value="RHEA"/>
</dbReference>
<dbReference type="InterPro" id="IPR000403">
    <property type="entry name" value="PI3/4_kinase_cat_dom"/>
</dbReference>
<dbReference type="PROSITE" id="PS51189">
    <property type="entry name" value="FAT"/>
    <property type="match status" value="1"/>
</dbReference>
<dbReference type="Gene3D" id="3.30.1010.10">
    <property type="entry name" value="Phosphatidylinositol 3-kinase Catalytic Subunit, Chain A, domain 4"/>
    <property type="match status" value="1"/>
</dbReference>
<dbReference type="InterPro" id="IPR003152">
    <property type="entry name" value="FATC_dom"/>
</dbReference>
<dbReference type="InterPro" id="IPR018936">
    <property type="entry name" value="PI3/4_kinase_CS"/>
</dbReference>
<feature type="region of interest" description="Disordered" evidence="11">
    <location>
        <begin position="487"/>
        <end position="513"/>
    </location>
</feature>
<proteinExistence type="inferred from homology"/>
<organism evidence="15 16">
    <name type="scientific">Exidia glandulosa HHB12029</name>
    <dbReference type="NCBI Taxonomy" id="1314781"/>
    <lineage>
        <taxon>Eukaryota</taxon>
        <taxon>Fungi</taxon>
        <taxon>Dikarya</taxon>
        <taxon>Basidiomycota</taxon>
        <taxon>Agaricomycotina</taxon>
        <taxon>Agaricomycetes</taxon>
        <taxon>Auriculariales</taxon>
        <taxon>Exidiaceae</taxon>
        <taxon>Exidia</taxon>
    </lineage>
</organism>
<keyword evidence="4" id="KW-0677">Repeat</keyword>
<dbReference type="FunFam" id="1.20.120.150:FF:000001">
    <property type="entry name" value="Serine/threonine-protein kinase TOR"/>
    <property type="match status" value="1"/>
</dbReference>
<dbReference type="InterPro" id="IPR024585">
    <property type="entry name" value="mTOR_dom"/>
</dbReference>
<keyword evidence="7 10" id="KW-0067">ATP-binding</keyword>
<dbReference type="InParanoid" id="A0A165LWZ8"/>
<dbReference type="GO" id="GO:0038202">
    <property type="term" value="P:TORC1 signaling"/>
    <property type="evidence" value="ECO:0007669"/>
    <property type="project" value="TreeGrafter"/>
</dbReference>
<dbReference type="InterPro" id="IPR026683">
    <property type="entry name" value="TOR_cat"/>
</dbReference>
<dbReference type="InterPro" id="IPR014009">
    <property type="entry name" value="PIK_FAT"/>
</dbReference>
<dbReference type="STRING" id="1314781.A0A165LWZ8"/>
<dbReference type="Pfam" id="PF11865">
    <property type="entry name" value="mTOR_dom"/>
    <property type="match status" value="1"/>
</dbReference>
<dbReference type="SUPFAM" id="SSF47212">
    <property type="entry name" value="FKBP12-rapamycin-binding domain of FKBP-rapamycin-associated protein (FRAP)"/>
    <property type="match status" value="1"/>
</dbReference>
<dbReference type="InterPro" id="IPR011989">
    <property type="entry name" value="ARM-like"/>
</dbReference>
<dbReference type="GO" id="GO:0005737">
    <property type="term" value="C:cytoplasm"/>
    <property type="evidence" value="ECO:0007669"/>
    <property type="project" value="TreeGrafter"/>
</dbReference>
<keyword evidence="3 10" id="KW-0808">Transferase</keyword>
<dbReference type="CDD" id="cd05169">
    <property type="entry name" value="PIKKc_TOR"/>
    <property type="match status" value="1"/>
</dbReference>
<name>A0A165LWZ8_EXIGL</name>
<evidence type="ECO:0000256" key="2">
    <source>
        <dbReference type="ARBA" id="ARBA00022527"/>
    </source>
</evidence>
<evidence type="ECO:0000256" key="4">
    <source>
        <dbReference type="ARBA" id="ARBA00022737"/>
    </source>
</evidence>
<dbReference type="PROSITE" id="PS00915">
    <property type="entry name" value="PI3_4_KINASE_1"/>
    <property type="match status" value="1"/>
</dbReference>
<dbReference type="Pfam" id="PF02260">
    <property type="entry name" value="FATC"/>
    <property type="match status" value="1"/>
</dbReference>
<dbReference type="InterPro" id="IPR009076">
    <property type="entry name" value="FRB_dom"/>
</dbReference>
<feature type="compositionally biased region" description="Polar residues" evidence="11">
    <location>
        <begin position="499"/>
        <end position="510"/>
    </location>
</feature>
<dbReference type="FunFam" id="1.10.1070.11:FF:000029">
    <property type="entry name" value="Serine/threonine-protein kinase TOR"/>
    <property type="match status" value="1"/>
</dbReference>
<dbReference type="PROSITE" id="PS50290">
    <property type="entry name" value="PI3_4_KINASE_3"/>
    <property type="match status" value="1"/>
</dbReference>
<dbReference type="GO" id="GO:0005524">
    <property type="term" value="F:ATP binding"/>
    <property type="evidence" value="ECO:0007669"/>
    <property type="project" value="UniProtKB-KW"/>
</dbReference>
<dbReference type="OrthoDB" id="381190at2759"/>
<evidence type="ECO:0000256" key="5">
    <source>
        <dbReference type="ARBA" id="ARBA00022741"/>
    </source>
</evidence>
<evidence type="ECO:0000256" key="6">
    <source>
        <dbReference type="ARBA" id="ARBA00022777"/>
    </source>
</evidence>
<dbReference type="Pfam" id="PF00454">
    <property type="entry name" value="PI3_PI4_kinase"/>
    <property type="match status" value="1"/>
</dbReference>
<dbReference type="Pfam" id="PF02259">
    <property type="entry name" value="FAT"/>
    <property type="match status" value="1"/>
</dbReference>
<evidence type="ECO:0000256" key="3">
    <source>
        <dbReference type="ARBA" id="ARBA00022679"/>
    </source>
</evidence>
<dbReference type="InterPro" id="IPR016024">
    <property type="entry name" value="ARM-type_fold"/>
</dbReference>
<feature type="domain" description="FAT" evidence="13">
    <location>
        <begin position="1298"/>
        <end position="1850"/>
    </location>
</feature>
<feature type="domain" description="FATC" evidence="14">
    <location>
        <begin position="2367"/>
        <end position="2399"/>
    </location>
</feature>
<keyword evidence="5 10" id="KW-0547">Nucleotide-binding</keyword>
<dbReference type="SMART" id="SM01345">
    <property type="entry name" value="Rapamycin_bind"/>
    <property type="match status" value="1"/>
</dbReference>
<reference evidence="15 16" key="1">
    <citation type="journal article" date="2016" name="Mol. Biol. Evol.">
        <title>Comparative Genomics of Early-Diverging Mushroom-Forming Fungi Provides Insights into the Origins of Lignocellulose Decay Capabilities.</title>
        <authorList>
            <person name="Nagy L.G."/>
            <person name="Riley R."/>
            <person name="Tritt A."/>
            <person name="Adam C."/>
            <person name="Daum C."/>
            <person name="Floudas D."/>
            <person name="Sun H."/>
            <person name="Yadav J.S."/>
            <person name="Pangilinan J."/>
            <person name="Larsson K.H."/>
            <person name="Matsuura K."/>
            <person name="Barry K."/>
            <person name="Labutti K."/>
            <person name="Kuo R."/>
            <person name="Ohm R.A."/>
            <person name="Bhattacharya S.S."/>
            <person name="Shirouzu T."/>
            <person name="Yoshinaga Y."/>
            <person name="Martin F.M."/>
            <person name="Grigoriev I.V."/>
            <person name="Hibbett D.S."/>
        </authorList>
    </citation>
    <scope>NUCLEOTIDE SEQUENCE [LARGE SCALE GENOMIC DNA]</scope>
    <source>
        <strain evidence="15 16">HHB12029</strain>
    </source>
</reference>
<dbReference type="Gene3D" id="1.25.10.10">
    <property type="entry name" value="Leucine-rich Repeat Variant"/>
    <property type="match status" value="4"/>
</dbReference>
<dbReference type="GO" id="GO:0044877">
    <property type="term" value="F:protein-containing complex binding"/>
    <property type="evidence" value="ECO:0007669"/>
    <property type="project" value="InterPro"/>
</dbReference>
<dbReference type="PANTHER" id="PTHR11139">
    <property type="entry name" value="ATAXIA TELANGIECTASIA MUTATED ATM -RELATED"/>
    <property type="match status" value="1"/>
</dbReference>
<evidence type="ECO:0000259" key="12">
    <source>
        <dbReference type="PROSITE" id="PS50290"/>
    </source>
</evidence>
<dbReference type="PROSITE" id="PS51190">
    <property type="entry name" value="FATC"/>
    <property type="match status" value="1"/>
</dbReference>
<dbReference type="EMBL" id="KV425918">
    <property type="protein sequence ID" value="KZV98444.1"/>
    <property type="molecule type" value="Genomic_DNA"/>
</dbReference>
<protein>
    <recommendedName>
        <fullName evidence="10">Serine/threonine-protein kinase TOR</fullName>
        <ecNumber evidence="10">2.7.11.1</ecNumber>
    </recommendedName>
</protein>
<dbReference type="InterPro" id="IPR050517">
    <property type="entry name" value="DDR_Repair_Kinase"/>
</dbReference>
<accession>A0A165LWZ8</accession>
<evidence type="ECO:0000256" key="1">
    <source>
        <dbReference type="ARBA" id="ARBA00011031"/>
    </source>
</evidence>
<gene>
    <name evidence="15" type="ORF">EXIGLDRAFT_669412</name>
</gene>
<keyword evidence="6 10" id="KW-0418">Kinase</keyword>
<comment type="catalytic activity">
    <reaction evidence="9">
        <text>L-seryl-[protein] + ATP = O-phospho-L-seryl-[protein] + ADP + H(+)</text>
        <dbReference type="Rhea" id="RHEA:17989"/>
        <dbReference type="Rhea" id="RHEA-COMP:9863"/>
        <dbReference type="Rhea" id="RHEA-COMP:11604"/>
        <dbReference type="ChEBI" id="CHEBI:15378"/>
        <dbReference type="ChEBI" id="CHEBI:29999"/>
        <dbReference type="ChEBI" id="CHEBI:30616"/>
        <dbReference type="ChEBI" id="CHEBI:83421"/>
        <dbReference type="ChEBI" id="CHEBI:456216"/>
        <dbReference type="EC" id="2.7.11.1"/>
    </reaction>
</comment>
<dbReference type="GO" id="GO:0004674">
    <property type="term" value="F:protein serine/threonine kinase activity"/>
    <property type="evidence" value="ECO:0007669"/>
    <property type="project" value="UniProtKB-KW"/>
</dbReference>
<dbReference type="GO" id="GO:0005634">
    <property type="term" value="C:nucleus"/>
    <property type="evidence" value="ECO:0007669"/>
    <property type="project" value="TreeGrafter"/>
</dbReference>
<comment type="catalytic activity">
    <reaction evidence="8 10">
        <text>L-threonyl-[protein] + ATP = O-phospho-L-threonyl-[protein] + ADP + H(+)</text>
        <dbReference type="Rhea" id="RHEA:46608"/>
        <dbReference type="Rhea" id="RHEA-COMP:11060"/>
        <dbReference type="Rhea" id="RHEA-COMP:11605"/>
        <dbReference type="ChEBI" id="CHEBI:15378"/>
        <dbReference type="ChEBI" id="CHEBI:30013"/>
        <dbReference type="ChEBI" id="CHEBI:30616"/>
        <dbReference type="ChEBI" id="CHEBI:61977"/>
        <dbReference type="ChEBI" id="CHEBI:456216"/>
        <dbReference type="EC" id="2.7.11.1"/>
    </reaction>
</comment>
<keyword evidence="2 10" id="KW-0723">Serine/threonine-protein kinase</keyword>
<dbReference type="Pfam" id="PF08771">
    <property type="entry name" value="FRB_dom"/>
    <property type="match status" value="1"/>
</dbReference>
<evidence type="ECO:0000313" key="16">
    <source>
        <dbReference type="Proteomes" id="UP000077266"/>
    </source>
</evidence>
<dbReference type="InterPro" id="IPR036738">
    <property type="entry name" value="FRB_sf"/>
</dbReference>
<dbReference type="SMART" id="SM01346">
    <property type="entry name" value="DUF3385"/>
    <property type="match status" value="1"/>
</dbReference>
<dbReference type="InterPro" id="IPR003151">
    <property type="entry name" value="PIK-rel_kinase_FAT"/>
</dbReference>
<dbReference type="Gene3D" id="1.20.120.150">
    <property type="entry name" value="FKBP12-rapamycin binding domain"/>
    <property type="match status" value="1"/>
</dbReference>
<evidence type="ECO:0000256" key="10">
    <source>
        <dbReference type="RuleBase" id="RU364109"/>
    </source>
</evidence>
<evidence type="ECO:0000256" key="7">
    <source>
        <dbReference type="ARBA" id="ARBA00022840"/>
    </source>
</evidence>
<dbReference type="Gene3D" id="1.10.1070.11">
    <property type="entry name" value="Phosphatidylinositol 3-/4-kinase, catalytic domain"/>
    <property type="match status" value="1"/>
</dbReference>
<dbReference type="SUPFAM" id="SSF56112">
    <property type="entry name" value="Protein kinase-like (PK-like)"/>
    <property type="match status" value="1"/>
</dbReference>
<evidence type="ECO:0000256" key="11">
    <source>
        <dbReference type="SAM" id="MobiDB-lite"/>
    </source>
</evidence>
<dbReference type="InterPro" id="IPR057564">
    <property type="entry name" value="HEAT_ATR"/>
</dbReference>
<evidence type="ECO:0000256" key="8">
    <source>
        <dbReference type="ARBA" id="ARBA00047899"/>
    </source>
</evidence>
<dbReference type="InterPro" id="IPR036940">
    <property type="entry name" value="PI3/4_kinase_cat_sf"/>
</dbReference>
<evidence type="ECO:0000259" key="13">
    <source>
        <dbReference type="PROSITE" id="PS51189"/>
    </source>
</evidence>
<dbReference type="SMART" id="SM00146">
    <property type="entry name" value="PI3Kc"/>
    <property type="match status" value="1"/>
</dbReference>
<dbReference type="Proteomes" id="UP000077266">
    <property type="component" value="Unassembled WGS sequence"/>
</dbReference>
<keyword evidence="16" id="KW-1185">Reference proteome</keyword>
<dbReference type="PANTHER" id="PTHR11139:SF9">
    <property type="entry name" value="SERINE_THREONINE-PROTEIN KINASE MTOR"/>
    <property type="match status" value="1"/>
</dbReference>
<sequence length="2518" mass="278964">MTTPHPHAPHERAIERLFDRLRSATGDNERQDAARELAALVGDTTSDISVEDGTKLWDESINPRVLDLVASSSVQDQLAGLLAIDYLLQLDAVEMTRSLYRYWNNVSPLFVSPSTTLPVMRAAAHTAGEIVRLGGASFGEPFVDQEVPGAADLLTTPARDLMRYAGVLTLSIIARTVPVHFAKHVEVVLEKLPVPIRDPRVFVREASADLLALCLDIITAKDALYSEALLEKVFEQAKMGLKSGQVDVIHGSLLTHACLLLHAKMFMKDSFLDTAHTIIFFKHKSSSSSSSSLVQHTVMQLMPVLAEYDTASFVSYHIAPSMDLLVRSLGVPGDRDVAFASIGRLARAVGAEIRPFLDRIMSNVRSALHAASSTSSSPTASTSFASLYTYSTPTPGAGVGAVFECIGMLVQSAVGPLIMGTLHGMLDEMFGCGLSRELWVLLQVVSGNLPALLRPIQVRMLDVLSTTLTGKPFVACGAPPFEQHLPMSKGKGKGKMVNGSGSPKSPTHATATMRDPASVKLALEVLGSFDFSEHTLTEFIRDAALPYISHPNAEVRCGAALTCASLLLRDSIVYHMSQHATEIVHEVLGRLVAVGVADPEPRIRARILEALDAKFDSHLAQAEHTRAILIAANDDVLAVRVAALTLIGRLSALNPSFILPALRLTLAQLIADLQHAPTPRARAESAQLIALVVRTTKYAIQPYARSILAVLLPASNDAAPGVAASALLALGELASAAGGEIEESGQTRSIMDSLLRALEDPAARGKRDAALRALGQVCGGTGYVVKPLVDYPGLHPLLGRMLATETRSAIREEVVKVLGILGAVDPYRRQSPDAKEEDALEATVVRAPGIDVAVPLGGAASEEYYLRVVMAELLEILKNPLRDGAHHVAVEAIMSIFKTQGLSAVVFLPQIIPTFASVIRESTVRYQEFHLQQLAILVSIIGEHVRSYLETLLDLVHALWHVSPPLRLALATLIEALAYAMDTELKQHVPPLVGVLLAGLEPSERPATQMHVLRALVALGGCLEPYLGLVLPPVVAAVADSQDWAVKRTAVQTIEGLASRIQMTPMLGRIAHPFVKALACESEELRDAVMDALCVLGARAGSDYALFIPLVDSAVVRYEIKHEQYEDMVRRMLHGERPVEESELIAALAGKKAHDTSLNGGQELGLGRGANPSQNVNVRALRSAYDTSHITNSQDWSDWLHRLCAELLKESPSPALRSCVSLLHQDTAVADEVGRKLLPVSFLSCWVSITPDHTDNLTSALEIALTHPHTPADVVVTILDLVESMERHNKPLAIDIKVLSKAANSCHAYAAALHYMEQEFLTTEQPRASTVEAIIEVNTKLRQLDAAWGTLNLAREQFEGFAQEPWFEKLGRWHEAYEGYSRGPDPDAVPAALGRMRCLNALGDWVSLSRQAADAYALYDSRQVRQTIAPLGAAAAWALGDWDELEDFVLGMDPDSVDRQFYAAVHAVHRGQFATAAKHISVARSVLDPDLTALIIDDYERGYEGLIRAQMLSELEEVAQYKQASDQPEQQHLLRQTWMKRLRGSQPDIEVWQRLLHVRSLVLSPQDAADMWIKFANLCRKSQRLELAEKVLISLGGREEQSERADPDVIYSFMKFMWAADQRGQAQKELSDFSSELRRDLNRLRAQPVPNGDLIMSETTRAQARAAEKLISRCYLKQAQWIIRGNPSWTETNADAVLRLIQSATTLDGHWWKAWHMWALANIETLGSIEARADYHLDDVDGEILAERAVLAVEGLVHAISLAKKSTLQDILRLLTLWFKFGGHDSVSRTVATSFSRLSVDTWLDVIPQIIARISAPNPLIRANIHALLAEIGKQHPQALIYPLTVASKSPSAPRQAAAERIIDRMREHCAPLVEQALCVSQELIRVAILWHEMWREGLDNASKLYVDRGDIEGMLAVLDPLHDMVEEGPTTADEMAFVHTHGRDLEAAREECRRYLASGNPGDLDRAWILYTTVYRRLERQPAQPIMNLQQVSPYLLNARDLQLAIPGTYTAGKPLLTIHQFSKQLTVLVKSNKKPRKFTIRGSDGQDYGFGLKGHEDLRQDERVMQFFGLVNTLLANDADSVKRHLHVQRFPVIPIAPNAGIMGWVQETDTLHYLIEQYRTSREVLLNLENRLMLQMAPEYDCLTLMQKIEVFEHAMTSTTGMDLYRILWLKSTSASDWLSRRTTYTRSLALTSMLGYVIGLGDRHPSNILIHRQTGMIIHIDFGDCFEIAMHREKYPETVPFRLTRMMVHAMEISTVQGTFRNTSQIALGLMREHRDSLLAVLEALIYDPLISWRLVQPERRTRTRSNVSREGPVQRFRANENEIFGDASDDRLSQQEIRNDRALTVYNRVKSKLTGRDFNPDDVLSVQQQFLRLVQQARSEENLCQLYFGWYVTKALYPPSSRADDAHKGRMLVIYRPNLFPFRPLSLWHLSFIVSHRSCIDLSLPPLNVCPCHLCGRALVGLVTCIPVHLHIDALIPAPSQCVRRRGAWDQHPRPFREMCYEVSCQINHHSPV</sequence>
<evidence type="ECO:0000259" key="14">
    <source>
        <dbReference type="PROSITE" id="PS51190"/>
    </source>
</evidence>
<dbReference type="EC" id="2.7.11.1" evidence="10"/>
<dbReference type="GO" id="GO:0031931">
    <property type="term" value="C:TORC1 complex"/>
    <property type="evidence" value="ECO:0007669"/>
    <property type="project" value="TreeGrafter"/>
</dbReference>